<evidence type="ECO:0000313" key="3">
    <source>
        <dbReference type="Proteomes" id="UP000419144"/>
    </source>
</evidence>
<accession>A0A640KMJ0</accession>
<protein>
    <submittedName>
        <fullName evidence="2">Uncharacterized protein</fullName>
    </submittedName>
</protein>
<feature type="compositionally biased region" description="Basic and acidic residues" evidence="1">
    <location>
        <begin position="83"/>
        <end position="109"/>
    </location>
</feature>
<evidence type="ECO:0000256" key="1">
    <source>
        <dbReference type="SAM" id="MobiDB-lite"/>
    </source>
</evidence>
<gene>
    <name evidence="2" type="ORF">LtaPh_3031500</name>
</gene>
<dbReference type="OrthoDB" id="271403at2759"/>
<keyword evidence="3" id="KW-1185">Reference proteome</keyword>
<feature type="region of interest" description="Disordered" evidence="1">
    <location>
        <begin position="68"/>
        <end position="109"/>
    </location>
</feature>
<reference evidence="2" key="1">
    <citation type="submission" date="2019-11" db="EMBL/GenBank/DDBJ databases">
        <title>Leishmania tarentolae CDS.</title>
        <authorList>
            <person name="Goto Y."/>
            <person name="Yamagishi J."/>
        </authorList>
    </citation>
    <scope>NUCLEOTIDE SEQUENCE [LARGE SCALE GENOMIC DNA]</scope>
    <source>
        <strain evidence="2">Parrot Tar II</strain>
    </source>
</reference>
<comment type="caution">
    <text evidence="2">The sequence shown here is derived from an EMBL/GenBank/DDBJ whole genome shotgun (WGS) entry which is preliminary data.</text>
</comment>
<feature type="compositionally biased region" description="Acidic residues" evidence="1">
    <location>
        <begin position="68"/>
        <end position="80"/>
    </location>
</feature>
<dbReference type="VEuPathDB" id="TriTrypDB:LtaPh_3031500"/>
<sequence>MSALLPMNEEGRIVNVVVLSDDSNESSPCDQLEQSFSSIASSLGPQCTSHPDSFSIKGGDVLFNFNEEQGEENEENEETPAEAAERMRQERRDRLRYGPSRADRSHDRQSILSARQNLLNEFILRESKKTIVSRQDHHIMLRQLISAAYFRDPNRVSNRPLWRRIMAAIGKEYYGSKAIFSLSPDPYDNVVARLSSMMLWDHEVRHWTYSYCDLEMTRRRNAQTETLKKLQASGKLFL</sequence>
<name>A0A640KMJ0_LEITA</name>
<organism evidence="2 3">
    <name type="scientific">Leishmania tarentolae</name>
    <name type="common">Sauroleishmania tarentolae</name>
    <dbReference type="NCBI Taxonomy" id="5689"/>
    <lineage>
        <taxon>Eukaryota</taxon>
        <taxon>Discoba</taxon>
        <taxon>Euglenozoa</taxon>
        <taxon>Kinetoplastea</taxon>
        <taxon>Metakinetoplastina</taxon>
        <taxon>Trypanosomatida</taxon>
        <taxon>Trypanosomatidae</taxon>
        <taxon>Leishmaniinae</taxon>
        <taxon>Leishmania</taxon>
        <taxon>lizard Leishmania</taxon>
    </lineage>
</organism>
<dbReference type="EMBL" id="BLBS01000043">
    <property type="protein sequence ID" value="GET90926.1"/>
    <property type="molecule type" value="Genomic_DNA"/>
</dbReference>
<dbReference type="AlphaFoldDB" id="A0A640KMJ0"/>
<proteinExistence type="predicted"/>
<dbReference type="Proteomes" id="UP000419144">
    <property type="component" value="Unassembled WGS sequence"/>
</dbReference>
<evidence type="ECO:0000313" key="2">
    <source>
        <dbReference type="EMBL" id="GET90926.1"/>
    </source>
</evidence>